<evidence type="ECO:0000313" key="1">
    <source>
        <dbReference type="EMBL" id="KAK0723431.1"/>
    </source>
</evidence>
<organism evidence="1 2">
    <name type="scientific">Lasiosphaeria miniovina</name>
    <dbReference type="NCBI Taxonomy" id="1954250"/>
    <lineage>
        <taxon>Eukaryota</taxon>
        <taxon>Fungi</taxon>
        <taxon>Dikarya</taxon>
        <taxon>Ascomycota</taxon>
        <taxon>Pezizomycotina</taxon>
        <taxon>Sordariomycetes</taxon>
        <taxon>Sordariomycetidae</taxon>
        <taxon>Sordariales</taxon>
        <taxon>Lasiosphaeriaceae</taxon>
        <taxon>Lasiosphaeria</taxon>
    </lineage>
</organism>
<accession>A0AA40AWR4</accession>
<name>A0AA40AWR4_9PEZI</name>
<protein>
    <submittedName>
        <fullName evidence="1">Uncharacterized protein</fullName>
    </submittedName>
</protein>
<evidence type="ECO:0000313" key="2">
    <source>
        <dbReference type="Proteomes" id="UP001172101"/>
    </source>
</evidence>
<proteinExistence type="predicted"/>
<dbReference type="AlphaFoldDB" id="A0AA40AWR4"/>
<reference evidence="1" key="1">
    <citation type="submission" date="2023-06" db="EMBL/GenBank/DDBJ databases">
        <title>Genome-scale phylogeny and comparative genomics of the fungal order Sordariales.</title>
        <authorList>
            <consortium name="Lawrence Berkeley National Laboratory"/>
            <person name="Hensen N."/>
            <person name="Bonometti L."/>
            <person name="Westerberg I."/>
            <person name="Brannstrom I.O."/>
            <person name="Guillou S."/>
            <person name="Cros-Aarteil S."/>
            <person name="Calhoun S."/>
            <person name="Haridas S."/>
            <person name="Kuo A."/>
            <person name="Mondo S."/>
            <person name="Pangilinan J."/>
            <person name="Riley R."/>
            <person name="LaButti K."/>
            <person name="Andreopoulos B."/>
            <person name="Lipzen A."/>
            <person name="Chen C."/>
            <person name="Yanf M."/>
            <person name="Daum C."/>
            <person name="Ng V."/>
            <person name="Clum A."/>
            <person name="Steindorff A."/>
            <person name="Ohm R."/>
            <person name="Martin F."/>
            <person name="Silar P."/>
            <person name="Natvig D."/>
            <person name="Lalanne C."/>
            <person name="Gautier V."/>
            <person name="Ament-velasquez S.L."/>
            <person name="Kruys A."/>
            <person name="Hutchinson M.I."/>
            <person name="Powell A.J."/>
            <person name="Barry K."/>
            <person name="Miller A.N."/>
            <person name="Grigoriev I.V."/>
            <person name="Debuchy R."/>
            <person name="Gladieux P."/>
            <person name="Thoren M.H."/>
            <person name="Johannesson H."/>
        </authorList>
    </citation>
    <scope>NUCLEOTIDE SEQUENCE</scope>
    <source>
        <strain evidence="1">SMH2392-1A</strain>
    </source>
</reference>
<dbReference type="GeneID" id="85325077"/>
<comment type="caution">
    <text evidence="1">The sequence shown here is derived from an EMBL/GenBank/DDBJ whole genome shotgun (WGS) entry which is preliminary data.</text>
</comment>
<dbReference type="Proteomes" id="UP001172101">
    <property type="component" value="Unassembled WGS sequence"/>
</dbReference>
<keyword evidence="2" id="KW-1185">Reference proteome</keyword>
<dbReference type="RefSeq" id="XP_060299355.1">
    <property type="nucleotide sequence ID" value="XM_060441807.1"/>
</dbReference>
<sequence length="126" mass="13883">MAVPMNTTSMAANVAVAAIISALVAELKYQLKIAAVFGCRGRSAAVVGDAFYPELLFELDNLGLERKETEDVEVFEPAEYGNVLLLAHKGRQSRIATLRMGHSLGRQRARYRAQTPQHFWGCRCGD</sequence>
<gene>
    <name evidence="1" type="ORF">B0T26DRAFT_706410</name>
</gene>
<dbReference type="EMBL" id="JAUIRO010000003">
    <property type="protein sequence ID" value="KAK0723431.1"/>
    <property type="molecule type" value="Genomic_DNA"/>
</dbReference>